<dbReference type="EMBL" id="JBAKAP010000024">
    <property type="protein sequence ID" value="MEL0618434.1"/>
    <property type="molecule type" value="Genomic_DNA"/>
</dbReference>
<gene>
    <name evidence="8" type="primary">copD</name>
    <name evidence="8" type="ORF">V6243_16525</name>
</gene>
<feature type="transmembrane region" description="Helical" evidence="6">
    <location>
        <begin position="34"/>
        <end position="51"/>
    </location>
</feature>
<dbReference type="PANTHER" id="PTHR34820:SF4">
    <property type="entry name" value="INNER MEMBRANE PROTEIN YEBZ"/>
    <property type="match status" value="1"/>
</dbReference>
<accession>A0ABU9GJX4</accession>
<evidence type="ECO:0000256" key="6">
    <source>
        <dbReference type="RuleBase" id="RU369037"/>
    </source>
</evidence>
<feature type="transmembrane region" description="Helical" evidence="6">
    <location>
        <begin position="220"/>
        <end position="239"/>
    </location>
</feature>
<comment type="subcellular location">
    <subcellularLocation>
        <location evidence="6">Cell inner membrane</location>
        <topology evidence="6">Multi-pass membrane protein</topology>
    </subcellularLocation>
    <subcellularLocation>
        <location evidence="1">Cell membrane</location>
        <topology evidence="1">Multi-pass membrane protein</topology>
    </subcellularLocation>
</comment>
<evidence type="ECO:0000313" key="9">
    <source>
        <dbReference type="Proteomes" id="UP001378242"/>
    </source>
</evidence>
<comment type="similarity">
    <text evidence="6">Belongs to the CopD family.</text>
</comment>
<feature type="domain" description="Copper resistance protein D" evidence="7">
    <location>
        <begin position="209"/>
        <end position="308"/>
    </location>
</feature>
<dbReference type="PANTHER" id="PTHR34820">
    <property type="entry name" value="INNER MEMBRANE PROTEIN YEBZ"/>
    <property type="match status" value="1"/>
</dbReference>
<dbReference type="InterPro" id="IPR032694">
    <property type="entry name" value="CopC/D"/>
</dbReference>
<protein>
    <recommendedName>
        <fullName evidence="6">Copper resistance protein D</fullName>
    </recommendedName>
</protein>
<feature type="transmembrane region" description="Helical" evidence="6">
    <location>
        <begin position="71"/>
        <end position="95"/>
    </location>
</feature>
<evidence type="ECO:0000259" key="7">
    <source>
        <dbReference type="Pfam" id="PF05425"/>
    </source>
</evidence>
<feature type="transmembrane region" description="Helical" evidence="6">
    <location>
        <begin position="115"/>
        <end position="134"/>
    </location>
</feature>
<keyword evidence="2 6" id="KW-1003">Cell membrane</keyword>
<feature type="transmembrane region" description="Helical" evidence="6">
    <location>
        <begin position="293"/>
        <end position="311"/>
    </location>
</feature>
<organism evidence="8 9">
    <name type="scientific">Cobetia marina</name>
    <name type="common">Deleya marina</name>
    <dbReference type="NCBI Taxonomy" id="28258"/>
    <lineage>
        <taxon>Bacteria</taxon>
        <taxon>Pseudomonadati</taxon>
        <taxon>Pseudomonadota</taxon>
        <taxon>Gammaproteobacteria</taxon>
        <taxon>Oceanospirillales</taxon>
        <taxon>Halomonadaceae</taxon>
        <taxon>Cobetia</taxon>
    </lineage>
</organism>
<evidence type="ECO:0000313" key="8">
    <source>
        <dbReference type="EMBL" id="MEL0618434.1"/>
    </source>
</evidence>
<dbReference type="InterPro" id="IPR008457">
    <property type="entry name" value="Cu-R_CopD_dom"/>
</dbReference>
<comment type="caution">
    <text evidence="8">The sequence shown here is derived from an EMBL/GenBank/DDBJ whole genome shotgun (WGS) entry which is preliminary data.</text>
</comment>
<keyword evidence="9" id="KW-1185">Reference proteome</keyword>
<keyword evidence="6" id="KW-0997">Cell inner membrane</keyword>
<reference evidence="8 9" key="1">
    <citation type="submission" date="2024-02" db="EMBL/GenBank/DDBJ databases">
        <title>Bacteria isolated from the canopy kelp, Nereocystis luetkeana.</title>
        <authorList>
            <person name="Pfister C.A."/>
            <person name="Younker I.T."/>
            <person name="Light S.H."/>
        </authorList>
    </citation>
    <scope>NUCLEOTIDE SEQUENCE [LARGE SCALE GENOMIC DNA]</scope>
    <source>
        <strain evidence="8 9">TI.5.07</strain>
    </source>
</reference>
<proteinExistence type="inferred from homology"/>
<evidence type="ECO:0000256" key="2">
    <source>
        <dbReference type="ARBA" id="ARBA00022475"/>
    </source>
</evidence>
<dbReference type="Proteomes" id="UP001378242">
    <property type="component" value="Unassembled WGS sequence"/>
</dbReference>
<evidence type="ECO:0000256" key="4">
    <source>
        <dbReference type="ARBA" id="ARBA00022989"/>
    </source>
</evidence>
<name>A0ABU9GJX4_COBMA</name>
<feature type="transmembrane region" description="Helical" evidence="6">
    <location>
        <begin position="251"/>
        <end position="272"/>
    </location>
</feature>
<keyword evidence="4 6" id="KW-1133">Transmembrane helix</keyword>
<dbReference type="NCBIfam" id="NF033808">
    <property type="entry name" value="copper_CopD"/>
    <property type="match status" value="1"/>
</dbReference>
<keyword evidence="6" id="KW-0186">Copper</keyword>
<evidence type="ECO:0000256" key="3">
    <source>
        <dbReference type="ARBA" id="ARBA00022692"/>
    </source>
</evidence>
<keyword evidence="5 6" id="KW-0472">Membrane</keyword>
<dbReference type="Pfam" id="PF05425">
    <property type="entry name" value="CopD"/>
    <property type="match status" value="1"/>
</dbReference>
<sequence length="314" mass="33571">MACAFHRWSQDRRPVSVHRHAVIGPDNALAASRFVLDGAVVFLWGVSGFLLTSSRELRLWLEERWSGALRLALALAVIATACQLPLQTAIIGAGWGDLSNVSLAWSVMTQTTSGLAWAGKAGILSMALLALMVIPAHRLVVLALASMAMLASLAFSGHAAMHGGWLGGIHRANQWLHLLSGGFWIGALFPVVSTLRALHAETLCQAARAALIRFSRMGHLAVALVVVTGALNTGLILGTPPLDWSHPYQGLLAIKIGLVLSMVSIALFNRYWLVPKLSGQGGTTRALEWMTRLEVMLAALVLGLVVTLSALDPY</sequence>
<evidence type="ECO:0000256" key="1">
    <source>
        <dbReference type="ARBA" id="ARBA00004651"/>
    </source>
</evidence>
<feature type="transmembrane region" description="Helical" evidence="6">
    <location>
        <begin position="141"/>
        <end position="161"/>
    </location>
</feature>
<comment type="function">
    <text evidence="6">Involved in copper resistance.</text>
</comment>
<feature type="transmembrane region" description="Helical" evidence="6">
    <location>
        <begin position="181"/>
        <end position="199"/>
    </location>
</feature>
<dbReference type="InterPro" id="IPR047689">
    <property type="entry name" value="CopD"/>
</dbReference>
<keyword evidence="3 6" id="KW-0812">Transmembrane</keyword>
<dbReference type="RefSeq" id="WP_341542865.1">
    <property type="nucleotide sequence ID" value="NZ_JBAKAP010000024.1"/>
</dbReference>
<evidence type="ECO:0000256" key="5">
    <source>
        <dbReference type="ARBA" id="ARBA00023136"/>
    </source>
</evidence>